<dbReference type="PANTHER" id="PTHR34979:SF1">
    <property type="entry name" value="INNER MEMBRANE PROTEIN YGAZ"/>
    <property type="match status" value="1"/>
</dbReference>
<keyword evidence="7 8" id="KW-0472">Membrane</keyword>
<protein>
    <submittedName>
        <fullName evidence="9">4-azaleucine resistance probable transporter AzlC</fullName>
    </submittedName>
</protein>
<name>A0A1H1GH96_9ACTN</name>
<proteinExistence type="inferred from homology"/>
<evidence type="ECO:0000256" key="7">
    <source>
        <dbReference type="ARBA" id="ARBA00023136"/>
    </source>
</evidence>
<comment type="subcellular location">
    <subcellularLocation>
        <location evidence="1">Cell membrane</location>
        <topology evidence="1">Multi-pass membrane protein</topology>
    </subcellularLocation>
</comment>
<evidence type="ECO:0000256" key="1">
    <source>
        <dbReference type="ARBA" id="ARBA00004651"/>
    </source>
</evidence>
<feature type="transmembrane region" description="Helical" evidence="8">
    <location>
        <begin position="162"/>
        <end position="180"/>
    </location>
</feature>
<reference evidence="9 10" key="1">
    <citation type="submission" date="2016-10" db="EMBL/GenBank/DDBJ databases">
        <authorList>
            <person name="de Groot N.N."/>
        </authorList>
    </citation>
    <scope>NUCLEOTIDE SEQUENCE [LARGE SCALE GENOMIC DNA]</scope>
    <source>
        <strain evidence="9 10">DSM 43794</strain>
    </source>
</reference>
<dbReference type="PANTHER" id="PTHR34979">
    <property type="entry name" value="INNER MEMBRANE PROTEIN YGAZ"/>
    <property type="match status" value="1"/>
</dbReference>
<accession>A0A1H1GH96</accession>
<feature type="transmembrane region" description="Helical" evidence="8">
    <location>
        <begin position="192"/>
        <end position="217"/>
    </location>
</feature>
<evidence type="ECO:0000256" key="4">
    <source>
        <dbReference type="ARBA" id="ARBA00022475"/>
    </source>
</evidence>
<dbReference type="STRING" id="35622.SAMN04489764_3587"/>
<feature type="transmembrane region" description="Helical" evidence="8">
    <location>
        <begin position="59"/>
        <end position="81"/>
    </location>
</feature>
<evidence type="ECO:0000256" key="2">
    <source>
        <dbReference type="ARBA" id="ARBA00010735"/>
    </source>
</evidence>
<keyword evidence="10" id="KW-1185">Reference proteome</keyword>
<dbReference type="Pfam" id="PF03591">
    <property type="entry name" value="AzlC"/>
    <property type="match status" value="1"/>
</dbReference>
<evidence type="ECO:0000256" key="3">
    <source>
        <dbReference type="ARBA" id="ARBA00022448"/>
    </source>
</evidence>
<organism evidence="9 10">
    <name type="scientific">Thermostaphylospora chromogena</name>
    <dbReference type="NCBI Taxonomy" id="35622"/>
    <lineage>
        <taxon>Bacteria</taxon>
        <taxon>Bacillati</taxon>
        <taxon>Actinomycetota</taxon>
        <taxon>Actinomycetes</taxon>
        <taxon>Streptosporangiales</taxon>
        <taxon>Thermomonosporaceae</taxon>
        <taxon>Thermostaphylospora</taxon>
    </lineage>
</organism>
<feature type="transmembrane region" description="Helical" evidence="8">
    <location>
        <begin position="129"/>
        <end position="156"/>
    </location>
</feature>
<keyword evidence="3" id="KW-0813">Transport</keyword>
<dbReference type="InterPro" id="IPR011606">
    <property type="entry name" value="Brnchd-chn_aa_trnsp_permease"/>
</dbReference>
<dbReference type="EMBL" id="FNKK01000002">
    <property type="protein sequence ID" value="SDR12485.1"/>
    <property type="molecule type" value="Genomic_DNA"/>
</dbReference>
<dbReference type="Proteomes" id="UP000217103">
    <property type="component" value="Unassembled WGS sequence"/>
</dbReference>
<dbReference type="RefSeq" id="WP_242659373.1">
    <property type="nucleotide sequence ID" value="NZ_FNKK01000002.1"/>
</dbReference>
<evidence type="ECO:0000313" key="10">
    <source>
        <dbReference type="Proteomes" id="UP000217103"/>
    </source>
</evidence>
<keyword evidence="6 8" id="KW-1133">Transmembrane helix</keyword>
<evidence type="ECO:0000313" key="9">
    <source>
        <dbReference type="EMBL" id="SDR12485.1"/>
    </source>
</evidence>
<gene>
    <name evidence="9" type="ORF">SAMN04489764_3587</name>
</gene>
<dbReference type="GO" id="GO:0005886">
    <property type="term" value="C:plasma membrane"/>
    <property type="evidence" value="ECO:0007669"/>
    <property type="project" value="UniProtKB-SubCell"/>
</dbReference>
<comment type="similarity">
    <text evidence="2">Belongs to the AzlC family.</text>
</comment>
<dbReference type="AlphaFoldDB" id="A0A1H1GH96"/>
<evidence type="ECO:0000256" key="8">
    <source>
        <dbReference type="SAM" id="Phobius"/>
    </source>
</evidence>
<keyword evidence="4" id="KW-1003">Cell membrane</keyword>
<evidence type="ECO:0000256" key="6">
    <source>
        <dbReference type="ARBA" id="ARBA00022989"/>
    </source>
</evidence>
<sequence length="242" mass="24701">MFRSAKRTLGPETVRDIALVCGASVLLGMSFGAIAVGTGFPVWAPSLLSVIVFAGTSQFIFVGLVAAGSGPLTAVLAGLLVNVRHLPYGLAVGDAMGRGWWQRLLGAHLLTDEAAAFALAQNAPARRTAAFWTSALGVFGSWNAGVIVGALAGTAITDTDAFGLDAAFPAALLALILPSLKDRAMRCAALTGSAIALAATPFLPTGVPVLLSLIAVLPLLRARPAERARAVETSRLDEGAAT</sequence>
<evidence type="ECO:0000256" key="5">
    <source>
        <dbReference type="ARBA" id="ARBA00022692"/>
    </source>
</evidence>
<dbReference type="GO" id="GO:1903785">
    <property type="term" value="P:L-valine transmembrane transport"/>
    <property type="evidence" value="ECO:0007669"/>
    <property type="project" value="TreeGrafter"/>
</dbReference>
<keyword evidence="5 8" id="KW-0812">Transmembrane</keyword>